<comment type="subunit">
    <text evidence="4">Homodimer. Interacts with PriA and DnaT. Component of the replication restart primosome. Primosome assembly occurs via a 'hand-off' mechanism. PriA binds to replication forks, subsequently PriB then DnaT bind; DnaT then displaces ssDNA to generate the helicase loading substrate.</text>
</comment>
<evidence type="ECO:0000256" key="2">
    <source>
        <dbReference type="ARBA" id="ARBA00022705"/>
    </source>
</evidence>
<comment type="similarity">
    <text evidence="4">Belongs to the PriB family.</text>
</comment>
<sequence length="101" mass="11099">MDNCTVLVGTICRAPEHSESPAGIPHTVLALEHRSHQMEAGLNRQAYVRIQVVLTGTELTQHTKALTLGNMVKVSGFLNRHQSRSGQAKLVLHAQHIEQIS</sequence>
<protein>
    <recommendedName>
        <fullName evidence="4">Replication restart protein PriB</fullName>
    </recommendedName>
</protein>
<evidence type="ECO:0000256" key="1">
    <source>
        <dbReference type="ARBA" id="ARBA00022515"/>
    </source>
</evidence>
<dbReference type="Gene3D" id="2.40.50.140">
    <property type="entry name" value="Nucleic acid-binding proteins"/>
    <property type="match status" value="1"/>
</dbReference>
<evidence type="ECO:0000313" key="6">
    <source>
        <dbReference type="Proteomes" id="UP001501169"/>
    </source>
</evidence>
<dbReference type="EMBL" id="BAAAEO010000004">
    <property type="protein sequence ID" value="GAA0558989.1"/>
    <property type="molecule type" value="Genomic_DNA"/>
</dbReference>
<dbReference type="Proteomes" id="UP001501169">
    <property type="component" value="Unassembled WGS sequence"/>
</dbReference>
<dbReference type="InterPro" id="IPR012340">
    <property type="entry name" value="NA-bd_OB-fold"/>
</dbReference>
<evidence type="ECO:0000313" key="5">
    <source>
        <dbReference type="EMBL" id="GAA0558989.1"/>
    </source>
</evidence>
<keyword evidence="3 4" id="KW-0238">DNA-binding</keyword>
<dbReference type="RefSeq" id="WP_134057557.1">
    <property type="nucleotide sequence ID" value="NZ_BAAAEO010000004.1"/>
</dbReference>
<keyword evidence="2 4" id="KW-0235">DNA replication</keyword>
<reference evidence="5 6" key="1">
    <citation type="journal article" date="2019" name="Int. J. Syst. Evol. Microbiol.">
        <title>The Global Catalogue of Microorganisms (GCM) 10K type strain sequencing project: providing services to taxonomists for standard genome sequencing and annotation.</title>
        <authorList>
            <consortium name="The Broad Institute Genomics Platform"/>
            <consortium name="The Broad Institute Genome Sequencing Center for Infectious Disease"/>
            <person name="Wu L."/>
            <person name="Ma J."/>
        </authorList>
    </citation>
    <scope>NUCLEOTIDE SEQUENCE [LARGE SCALE GENOMIC DNA]</scope>
    <source>
        <strain evidence="5 6">JCM 14331</strain>
    </source>
</reference>
<gene>
    <name evidence="4 5" type="primary">priB</name>
    <name evidence="5" type="ORF">GCM10009098_28720</name>
</gene>
<evidence type="ECO:0000256" key="4">
    <source>
        <dbReference type="HAMAP-Rule" id="MF_00720"/>
    </source>
</evidence>
<dbReference type="PROSITE" id="PS50935">
    <property type="entry name" value="SSB"/>
    <property type="match status" value="1"/>
</dbReference>
<dbReference type="Pfam" id="PF22657">
    <property type="entry name" value="SSB_1"/>
    <property type="match status" value="1"/>
</dbReference>
<accession>A0ABN1E4M0</accession>
<dbReference type="NCBIfam" id="TIGR04418">
    <property type="entry name" value="PriB_gamma"/>
    <property type="match status" value="1"/>
</dbReference>
<dbReference type="PIRSF" id="PIRSF003135">
    <property type="entry name" value="Primosomal_n"/>
    <property type="match status" value="1"/>
</dbReference>
<proteinExistence type="inferred from homology"/>
<dbReference type="HAMAP" id="MF_00720">
    <property type="entry name" value="PriB"/>
    <property type="match status" value="1"/>
</dbReference>
<keyword evidence="1 4" id="KW-0639">Primosome</keyword>
<dbReference type="InterPro" id="IPR000424">
    <property type="entry name" value="Primosome_PriB/ssb"/>
</dbReference>
<keyword evidence="6" id="KW-1185">Reference proteome</keyword>
<name>A0ABN1E4M0_9GAMM</name>
<evidence type="ECO:0000256" key="3">
    <source>
        <dbReference type="ARBA" id="ARBA00023125"/>
    </source>
</evidence>
<dbReference type="SUPFAM" id="SSF50249">
    <property type="entry name" value="Nucleic acid-binding proteins"/>
    <property type="match status" value="1"/>
</dbReference>
<comment type="function">
    <text evidence="4">Involved in the restart of stalled replication forks, which reloads the replicative helicase on sites other than the origin of replication; the PriA-PriB pathway is the major replication restart pathway. During primosome assembly it facilitates complex formation between PriA and DnaT on DNA; stabilizes PriA on DNA. Stimulates the DNA unwinding activity of PriA helicase.</text>
</comment>
<dbReference type="InterPro" id="IPR023646">
    <property type="entry name" value="Prisomal_replication_PriB"/>
</dbReference>
<organism evidence="5 6">
    <name type="scientific">Rheinheimera aquimaris</name>
    <dbReference type="NCBI Taxonomy" id="412437"/>
    <lineage>
        <taxon>Bacteria</taxon>
        <taxon>Pseudomonadati</taxon>
        <taxon>Pseudomonadota</taxon>
        <taxon>Gammaproteobacteria</taxon>
        <taxon>Chromatiales</taxon>
        <taxon>Chromatiaceae</taxon>
        <taxon>Rheinheimera</taxon>
    </lineage>
</organism>
<comment type="caution">
    <text evidence="5">The sequence shown here is derived from an EMBL/GenBank/DDBJ whole genome shotgun (WGS) entry which is preliminary data.</text>
</comment>